<evidence type="ECO:0000256" key="3">
    <source>
        <dbReference type="ARBA" id="ARBA00022723"/>
    </source>
</evidence>
<evidence type="ECO:0000256" key="5">
    <source>
        <dbReference type="ARBA" id="ARBA00023004"/>
    </source>
</evidence>
<comment type="similarity">
    <text evidence="2">Belongs to the cytochrome P450 family.</text>
</comment>
<dbReference type="GO" id="GO:0006805">
    <property type="term" value="P:xenobiotic metabolic process"/>
    <property type="evidence" value="ECO:0007669"/>
    <property type="project" value="TreeGrafter"/>
</dbReference>
<organism evidence="7 8">
    <name type="scientific">Clarias magur</name>
    <name type="common">Asian catfish</name>
    <name type="synonym">Macropteronotus magur</name>
    <dbReference type="NCBI Taxonomy" id="1594786"/>
    <lineage>
        <taxon>Eukaryota</taxon>
        <taxon>Metazoa</taxon>
        <taxon>Chordata</taxon>
        <taxon>Craniata</taxon>
        <taxon>Vertebrata</taxon>
        <taxon>Euteleostomi</taxon>
        <taxon>Actinopterygii</taxon>
        <taxon>Neopterygii</taxon>
        <taxon>Teleostei</taxon>
        <taxon>Ostariophysi</taxon>
        <taxon>Siluriformes</taxon>
        <taxon>Clariidae</taxon>
        <taxon>Clarias</taxon>
    </lineage>
</organism>
<proteinExistence type="inferred from homology"/>
<keyword evidence="6" id="KW-0503">Monooxygenase</keyword>
<evidence type="ECO:0000256" key="4">
    <source>
        <dbReference type="ARBA" id="ARBA00023002"/>
    </source>
</evidence>
<dbReference type="PANTHER" id="PTHR24300:SF327">
    <property type="entry name" value="CYTOCHROME P450 2F2-RELATED"/>
    <property type="match status" value="1"/>
</dbReference>
<feature type="non-terminal residue" evidence="7">
    <location>
        <position position="373"/>
    </location>
</feature>
<dbReference type="GO" id="GO:0016712">
    <property type="term" value="F:oxidoreductase activity, acting on paired donors, with incorporation or reduction of molecular oxygen, reduced flavin or flavoprotein as one donor, and incorporation of one atom of oxygen"/>
    <property type="evidence" value="ECO:0007669"/>
    <property type="project" value="TreeGrafter"/>
</dbReference>
<dbReference type="GO" id="GO:0006082">
    <property type="term" value="P:organic acid metabolic process"/>
    <property type="evidence" value="ECO:0007669"/>
    <property type="project" value="TreeGrafter"/>
</dbReference>
<sequence length="373" mass="42756">MLAERYGNVYSLYLGRKPAVVLNGLKAMKEALVAKSVDFSGRPQNLLVSHLNEGKGVILADYGPGWKEHRRFALMTLRNFGMGKYSMENRILGEIEHLISELENYAGSFMDPQTLFHNAASNIIYLILFGLRFDYGSETLNQYVKLFKESTKIVNGPWGMIYDTLPFVRSWPLPFRKVFKNNDLLKEMTIGMINKHKNTRIPGQPRNFVDCYLDELETRGFGSSFDEEQLVMYVLNLHSAGTDTTSNTLLTAFLYLTAYPEFQEKCQQEIDEFLEGKAQVSFEDRHNMPYTQALIHESQRIANITPLSVFHSTTRDTELMGYSIPRGTIIIPHLSSVLSEKGQWKFPHEFNLLNFLNDQGQFEKPEAFIPFSA</sequence>
<comment type="cofactor">
    <cofactor evidence="1">
        <name>heme</name>
        <dbReference type="ChEBI" id="CHEBI:30413"/>
    </cofactor>
</comment>
<dbReference type="Proteomes" id="UP000727407">
    <property type="component" value="Unassembled WGS sequence"/>
</dbReference>
<keyword evidence="5" id="KW-0408">Iron</keyword>
<accession>A0A8J4U7N3</accession>
<dbReference type="PANTHER" id="PTHR24300">
    <property type="entry name" value="CYTOCHROME P450 508A4-RELATED"/>
    <property type="match status" value="1"/>
</dbReference>
<evidence type="ECO:0000313" key="7">
    <source>
        <dbReference type="EMBL" id="KAF5901978.1"/>
    </source>
</evidence>
<evidence type="ECO:0000313" key="8">
    <source>
        <dbReference type="Proteomes" id="UP000727407"/>
    </source>
</evidence>
<keyword evidence="8" id="KW-1185">Reference proteome</keyword>
<dbReference type="Gene3D" id="1.10.630.10">
    <property type="entry name" value="Cytochrome P450"/>
    <property type="match status" value="1"/>
</dbReference>
<dbReference type="SUPFAM" id="SSF48264">
    <property type="entry name" value="Cytochrome P450"/>
    <property type="match status" value="1"/>
</dbReference>
<evidence type="ECO:0000256" key="2">
    <source>
        <dbReference type="ARBA" id="ARBA00010617"/>
    </source>
</evidence>
<keyword evidence="4" id="KW-0560">Oxidoreductase</keyword>
<name>A0A8J4U7N3_CLAMG</name>
<dbReference type="GO" id="GO:0005506">
    <property type="term" value="F:iron ion binding"/>
    <property type="evidence" value="ECO:0007669"/>
    <property type="project" value="InterPro"/>
</dbReference>
<dbReference type="FunFam" id="1.10.630.10:FF:000036">
    <property type="entry name" value="CYtochrome P450 family"/>
    <property type="match status" value="1"/>
</dbReference>
<dbReference type="EMBL" id="QNUK01000100">
    <property type="protein sequence ID" value="KAF5901978.1"/>
    <property type="molecule type" value="Genomic_DNA"/>
</dbReference>
<dbReference type="InterPro" id="IPR036396">
    <property type="entry name" value="Cyt_P450_sf"/>
</dbReference>
<evidence type="ECO:0000256" key="6">
    <source>
        <dbReference type="ARBA" id="ARBA00023033"/>
    </source>
</evidence>
<dbReference type="InterPro" id="IPR050182">
    <property type="entry name" value="Cytochrome_P450_fam2"/>
</dbReference>
<gene>
    <name evidence="7" type="ORF">DAT39_008292</name>
</gene>
<dbReference type="OrthoDB" id="2789670at2759"/>
<dbReference type="GO" id="GO:0005737">
    <property type="term" value="C:cytoplasm"/>
    <property type="evidence" value="ECO:0007669"/>
    <property type="project" value="TreeGrafter"/>
</dbReference>
<dbReference type="InterPro" id="IPR002401">
    <property type="entry name" value="Cyt_P450_E_grp-I"/>
</dbReference>
<dbReference type="Pfam" id="PF00067">
    <property type="entry name" value="p450"/>
    <property type="match status" value="1"/>
</dbReference>
<evidence type="ECO:0000256" key="1">
    <source>
        <dbReference type="ARBA" id="ARBA00001971"/>
    </source>
</evidence>
<protein>
    <submittedName>
        <fullName evidence="7">Cytochrome P450 2F2-like</fullName>
    </submittedName>
</protein>
<dbReference type="GO" id="GO:0020037">
    <property type="term" value="F:heme binding"/>
    <property type="evidence" value="ECO:0007669"/>
    <property type="project" value="InterPro"/>
</dbReference>
<dbReference type="PRINTS" id="PR00463">
    <property type="entry name" value="EP450I"/>
</dbReference>
<comment type="caution">
    <text evidence="7">The sequence shown here is derived from an EMBL/GenBank/DDBJ whole genome shotgun (WGS) entry which is preliminary data.</text>
</comment>
<reference evidence="7" key="1">
    <citation type="submission" date="2020-07" db="EMBL/GenBank/DDBJ databases">
        <title>Clarias magur genome sequencing, assembly and annotation.</title>
        <authorList>
            <person name="Kushwaha B."/>
            <person name="Kumar R."/>
            <person name="Das P."/>
            <person name="Joshi C.G."/>
            <person name="Kumar D."/>
            <person name="Nagpure N.S."/>
            <person name="Pandey M."/>
            <person name="Agarwal S."/>
            <person name="Srivastava S."/>
            <person name="Singh M."/>
            <person name="Sahoo L."/>
            <person name="Jayasankar P."/>
            <person name="Meher P.K."/>
            <person name="Koringa P.G."/>
            <person name="Iquebal M.A."/>
            <person name="Das S.P."/>
            <person name="Bit A."/>
            <person name="Patnaik S."/>
            <person name="Patel N."/>
            <person name="Shah T.M."/>
            <person name="Hinsu A."/>
            <person name="Jena J.K."/>
        </authorList>
    </citation>
    <scope>NUCLEOTIDE SEQUENCE</scope>
    <source>
        <strain evidence="7">CIFAMagur01</strain>
        <tissue evidence="7">Testis</tissue>
    </source>
</reference>
<dbReference type="InterPro" id="IPR001128">
    <property type="entry name" value="Cyt_P450"/>
</dbReference>
<keyword evidence="3" id="KW-0479">Metal-binding</keyword>
<dbReference type="AlphaFoldDB" id="A0A8J4U7N3"/>